<dbReference type="InterPro" id="IPR036028">
    <property type="entry name" value="SH3-like_dom_sf"/>
</dbReference>
<name>A0A671VB68_SPAAU</name>
<dbReference type="CDD" id="cd11804">
    <property type="entry name" value="SH3_GRB2_like_N"/>
    <property type="match status" value="1"/>
</dbReference>
<evidence type="ECO:0000313" key="8">
    <source>
        <dbReference type="Ensembl" id="ENSSAUP00010023062.1"/>
    </source>
</evidence>
<dbReference type="PRINTS" id="PR00401">
    <property type="entry name" value="SH2DOMAIN"/>
</dbReference>
<dbReference type="SUPFAM" id="SSF55550">
    <property type="entry name" value="SH2 domain"/>
    <property type="match status" value="1"/>
</dbReference>
<dbReference type="InterPro" id="IPR001452">
    <property type="entry name" value="SH3_domain"/>
</dbReference>
<evidence type="ECO:0000256" key="3">
    <source>
        <dbReference type="ARBA" id="ARBA00023288"/>
    </source>
</evidence>
<evidence type="ECO:0000256" key="4">
    <source>
        <dbReference type="PROSITE-ProRule" id="PRU00191"/>
    </source>
</evidence>
<dbReference type="InterPro" id="IPR000980">
    <property type="entry name" value="SH2"/>
</dbReference>
<dbReference type="PRINTS" id="PR00452">
    <property type="entry name" value="SH3DOMAIN"/>
</dbReference>
<dbReference type="SMART" id="SM00252">
    <property type="entry name" value="SH2"/>
    <property type="match status" value="1"/>
</dbReference>
<dbReference type="Pfam" id="PF00017">
    <property type="entry name" value="SH2"/>
    <property type="match status" value="1"/>
</dbReference>
<reference evidence="8" key="1">
    <citation type="submission" date="2021-04" db="EMBL/GenBank/DDBJ databases">
        <authorList>
            <consortium name="Wellcome Sanger Institute Data Sharing"/>
        </authorList>
    </citation>
    <scope>NUCLEOTIDE SEQUENCE [LARGE SCALE GENOMIC DNA]</scope>
</reference>
<keyword evidence="2 4" id="KW-0727">SH2 domain</keyword>
<reference evidence="8" key="3">
    <citation type="submission" date="2025-09" db="UniProtKB">
        <authorList>
            <consortium name="Ensembl"/>
        </authorList>
    </citation>
    <scope>IDENTIFICATION</scope>
</reference>
<feature type="domain" description="SH2" evidence="6">
    <location>
        <begin position="60"/>
        <end position="144"/>
    </location>
</feature>
<evidence type="ECO:0000256" key="1">
    <source>
        <dbReference type="ARBA" id="ARBA00022443"/>
    </source>
</evidence>
<dbReference type="Gene3D" id="3.30.505.10">
    <property type="entry name" value="SH2 domain"/>
    <property type="match status" value="1"/>
</dbReference>
<evidence type="ECO:0000256" key="2">
    <source>
        <dbReference type="ARBA" id="ARBA00022999"/>
    </source>
</evidence>
<gene>
    <name evidence="8" type="primary">grb2a</name>
</gene>
<proteinExistence type="predicted"/>
<dbReference type="Ensembl" id="ENSSAUT00010024332.1">
    <property type="protein sequence ID" value="ENSSAUP00010023062.1"/>
    <property type="gene ID" value="ENSSAUG00010010128.1"/>
</dbReference>
<keyword evidence="9" id="KW-1185">Reference proteome</keyword>
<dbReference type="PROSITE" id="PS50001">
    <property type="entry name" value="SH2"/>
    <property type="match status" value="1"/>
</dbReference>
<dbReference type="Pfam" id="PF00018">
    <property type="entry name" value="SH3_1"/>
    <property type="match status" value="1"/>
</dbReference>
<accession>A0A671VB68</accession>
<dbReference type="GeneTree" id="ENSGT00940000155738"/>
<protein>
    <submittedName>
        <fullName evidence="8">Uncharacterized protein</fullName>
    </submittedName>
</protein>
<evidence type="ECO:0000259" key="6">
    <source>
        <dbReference type="PROSITE" id="PS50001"/>
    </source>
</evidence>
<dbReference type="SMART" id="SM00326">
    <property type="entry name" value="SH3"/>
    <property type="match status" value="1"/>
</dbReference>
<dbReference type="PROSITE" id="PS50002">
    <property type="entry name" value="SH3"/>
    <property type="match status" value="1"/>
</dbReference>
<evidence type="ECO:0000313" key="9">
    <source>
        <dbReference type="Proteomes" id="UP000472265"/>
    </source>
</evidence>
<organism evidence="8 9">
    <name type="scientific">Sparus aurata</name>
    <name type="common">Gilthead sea bream</name>
    <dbReference type="NCBI Taxonomy" id="8175"/>
    <lineage>
        <taxon>Eukaryota</taxon>
        <taxon>Metazoa</taxon>
        <taxon>Chordata</taxon>
        <taxon>Craniata</taxon>
        <taxon>Vertebrata</taxon>
        <taxon>Euteleostomi</taxon>
        <taxon>Actinopterygii</taxon>
        <taxon>Neopterygii</taxon>
        <taxon>Teleostei</taxon>
        <taxon>Neoteleostei</taxon>
        <taxon>Acanthomorphata</taxon>
        <taxon>Eupercaria</taxon>
        <taxon>Spariformes</taxon>
        <taxon>Sparidae</taxon>
        <taxon>Sparus</taxon>
    </lineage>
</organism>
<dbReference type="Proteomes" id="UP000472265">
    <property type="component" value="Chromosome 1"/>
</dbReference>
<evidence type="ECO:0000256" key="5">
    <source>
        <dbReference type="PROSITE-ProRule" id="PRU00192"/>
    </source>
</evidence>
<keyword evidence="3" id="KW-0449">Lipoprotein</keyword>
<reference evidence="8" key="2">
    <citation type="submission" date="2025-08" db="UniProtKB">
        <authorList>
            <consortium name="Ensembl"/>
        </authorList>
    </citation>
    <scope>IDENTIFICATION</scope>
</reference>
<keyword evidence="1 5" id="KW-0728">SH3 domain</keyword>
<feature type="domain" description="SH3" evidence="7">
    <location>
        <begin position="1"/>
        <end position="58"/>
    </location>
</feature>
<dbReference type="Gene3D" id="2.30.30.40">
    <property type="entry name" value="SH3 Domains"/>
    <property type="match status" value="1"/>
</dbReference>
<dbReference type="InterPro" id="IPR043539">
    <property type="entry name" value="Grb2-like"/>
</dbReference>
<sequence>MEAVASVDFNATADNELSFKRGSILKILSDHSDKNWFKAEQNGREGMIPKNYVQVKPRGWFHGNMNRVQAEEFLSKQKDGAFIIRDSESTLGDFTLSVKEGGDVQQIATGRFKTQPSYMGCTLLQASYQGAPSLPLFLFLLHYE</sequence>
<evidence type="ECO:0000259" key="7">
    <source>
        <dbReference type="PROSITE" id="PS50002"/>
    </source>
</evidence>
<dbReference type="PANTHER" id="PTHR46037">
    <property type="entry name" value="PROTEIN ENHANCER OF SEVENLESS 2B"/>
    <property type="match status" value="1"/>
</dbReference>
<dbReference type="AlphaFoldDB" id="A0A671VB68"/>
<dbReference type="InterPro" id="IPR036860">
    <property type="entry name" value="SH2_dom_sf"/>
</dbReference>
<dbReference type="SUPFAM" id="SSF50044">
    <property type="entry name" value="SH3-domain"/>
    <property type="match status" value="1"/>
</dbReference>